<dbReference type="GO" id="GO:0003677">
    <property type="term" value="F:DNA binding"/>
    <property type="evidence" value="ECO:0007669"/>
    <property type="project" value="UniProtKB-UniRule"/>
</dbReference>
<feature type="domain" description="Dof-type" evidence="11">
    <location>
        <begin position="25"/>
        <end position="79"/>
    </location>
</feature>
<keyword evidence="2 8" id="KW-0863">Zinc-finger</keyword>
<dbReference type="OrthoDB" id="1927254at2759"/>
<sequence length="256" mass="26832">MAAEARKPKQQQQQQQRQAPHPPPLQCPRCGSTNTKFCYYNNYNTSQPRHYCRACERYWTHGGALRNVPPGGGGGGKKRAAKSRTADPNFPTPNSSKLPKLNIIADAAAAAAAAMAPPPPTPIFHGGIEGLALRPAAINPGEFFGGLRGFQPYSNNNMNFPHVPPHGAVLNVLGDRPLTPFLQATIATNLFVQPGTPRVFTTTAAAAAPTIATTTGGDGSGFWNSFFLPGVSSAASAEAAPLLPPPPTTSTSSTIP</sequence>
<dbReference type="Pfam" id="PF02701">
    <property type="entry name" value="Zn_ribbon_Dof"/>
    <property type="match status" value="1"/>
</dbReference>
<keyword evidence="1 9" id="KW-0479">Metal-binding</keyword>
<evidence type="ECO:0000259" key="11">
    <source>
        <dbReference type="PROSITE" id="PS50884"/>
    </source>
</evidence>
<evidence type="ECO:0000256" key="1">
    <source>
        <dbReference type="ARBA" id="ARBA00022723"/>
    </source>
</evidence>
<evidence type="ECO:0000256" key="4">
    <source>
        <dbReference type="ARBA" id="ARBA00023015"/>
    </source>
</evidence>
<feature type="compositionally biased region" description="Low complexity" evidence="10">
    <location>
        <begin position="10"/>
        <end position="19"/>
    </location>
</feature>
<dbReference type="GO" id="GO:0003700">
    <property type="term" value="F:DNA-binding transcription factor activity"/>
    <property type="evidence" value="ECO:0007669"/>
    <property type="project" value="UniProtKB-UniRule"/>
</dbReference>
<dbReference type="PROSITE" id="PS50884">
    <property type="entry name" value="ZF_DOF_2"/>
    <property type="match status" value="1"/>
</dbReference>
<dbReference type="GO" id="GO:0005634">
    <property type="term" value="C:nucleus"/>
    <property type="evidence" value="ECO:0007669"/>
    <property type="project" value="UniProtKB-SubCell"/>
</dbReference>
<dbReference type="PANTHER" id="PTHR31992">
    <property type="entry name" value="DOF ZINC FINGER PROTEIN DOF1.4-RELATED"/>
    <property type="match status" value="1"/>
</dbReference>
<evidence type="ECO:0000256" key="7">
    <source>
        <dbReference type="ARBA" id="ARBA00023242"/>
    </source>
</evidence>
<keyword evidence="5 8" id="KW-0238">DNA-binding</keyword>
<dbReference type="AlphaFoldDB" id="A0A6P5FI54"/>
<keyword evidence="6 9" id="KW-0804">Transcription</keyword>
<feature type="region of interest" description="Disordered" evidence="10">
    <location>
        <begin position="64"/>
        <end position="98"/>
    </location>
</feature>
<dbReference type="InterPro" id="IPR045174">
    <property type="entry name" value="Dof"/>
</dbReference>
<evidence type="ECO:0000256" key="10">
    <source>
        <dbReference type="SAM" id="MobiDB-lite"/>
    </source>
</evidence>
<reference evidence="13" key="2">
    <citation type="submission" date="2025-08" db="UniProtKB">
        <authorList>
            <consortium name="RefSeq"/>
        </authorList>
    </citation>
    <scope>IDENTIFICATION</scope>
    <source>
        <tissue evidence="13">Leaf</tissue>
    </source>
</reference>
<gene>
    <name evidence="13" type="primary">LOC109713275</name>
</gene>
<evidence type="ECO:0000256" key="3">
    <source>
        <dbReference type="ARBA" id="ARBA00022833"/>
    </source>
</evidence>
<keyword evidence="12" id="KW-1185">Reference proteome</keyword>
<keyword evidence="3 9" id="KW-0862">Zinc</keyword>
<evidence type="ECO:0000313" key="12">
    <source>
        <dbReference type="Proteomes" id="UP000515123"/>
    </source>
</evidence>
<feature type="region of interest" description="Disordered" evidence="10">
    <location>
        <begin position="1"/>
        <end position="27"/>
    </location>
</feature>
<dbReference type="InterPro" id="IPR003851">
    <property type="entry name" value="Znf_Dof"/>
</dbReference>
<dbReference type="RefSeq" id="XP_020092865.1">
    <property type="nucleotide sequence ID" value="XM_020237276.1"/>
</dbReference>
<keyword evidence="7 8" id="KW-0539">Nucleus</keyword>
<organism evidence="12 13">
    <name type="scientific">Ananas comosus</name>
    <name type="common">Pineapple</name>
    <name type="synonym">Ananas ananas</name>
    <dbReference type="NCBI Taxonomy" id="4615"/>
    <lineage>
        <taxon>Eukaryota</taxon>
        <taxon>Viridiplantae</taxon>
        <taxon>Streptophyta</taxon>
        <taxon>Embryophyta</taxon>
        <taxon>Tracheophyta</taxon>
        <taxon>Spermatophyta</taxon>
        <taxon>Magnoliopsida</taxon>
        <taxon>Liliopsida</taxon>
        <taxon>Poales</taxon>
        <taxon>Bromeliaceae</taxon>
        <taxon>Bromelioideae</taxon>
        <taxon>Ananas</taxon>
    </lineage>
</organism>
<evidence type="ECO:0000256" key="2">
    <source>
        <dbReference type="ARBA" id="ARBA00022771"/>
    </source>
</evidence>
<accession>A0A6P5FI54</accession>
<evidence type="ECO:0000256" key="8">
    <source>
        <dbReference type="PROSITE-ProRule" id="PRU00071"/>
    </source>
</evidence>
<proteinExistence type="predicted"/>
<evidence type="ECO:0000256" key="6">
    <source>
        <dbReference type="ARBA" id="ARBA00023163"/>
    </source>
</evidence>
<dbReference type="GO" id="GO:0008270">
    <property type="term" value="F:zinc ion binding"/>
    <property type="evidence" value="ECO:0007669"/>
    <property type="project" value="UniProtKB-KW"/>
</dbReference>
<dbReference type="Proteomes" id="UP000515123">
    <property type="component" value="Linkage group 7"/>
</dbReference>
<keyword evidence="4 9" id="KW-0805">Transcription regulation</keyword>
<dbReference type="GeneID" id="109713275"/>
<evidence type="ECO:0000256" key="9">
    <source>
        <dbReference type="RuleBase" id="RU369094"/>
    </source>
</evidence>
<name>A0A6P5FI54_ANACO</name>
<reference evidence="12" key="1">
    <citation type="journal article" date="2015" name="Nat. Genet.">
        <title>The pineapple genome and the evolution of CAM photosynthesis.</title>
        <authorList>
            <person name="Ming R."/>
            <person name="VanBuren R."/>
            <person name="Wai C.M."/>
            <person name="Tang H."/>
            <person name="Schatz M.C."/>
            <person name="Bowers J.E."/>
            <person name="Lyons E."/>
            <person name="Wang M.L."/>
            <person name="Chen J."/>
            <person name="Biggers E."/>
            <person name="Zhang J."/>
            <person name="Huang L."/>
            <person name="Zhang L."/>
            <person name="Miao W."/>
            <person name="Zhang J."/>
            <person name="Ye Z."/>
            <person name="Miao C."/>
            <person name="Lin Z."/>
            <person name="Wang H."/>
            <person name="Zhou H."/>
            <person name="Yim W.C."/>
            <person name="Priest H.D."/>
            <person name="Zheng C."/>
            <person name="Woodhouse M."/>
            <person name="Edger P.P."/>
            <person name="Guyot R."/>
            <person name="Guo H.B."/>
            <person name="Guo H."/>
            <person name="Zheng G."/>
            <person name="Singh R."/>
            <person name="Sharma A."/>
            <person name="Min X."/>
            <person name="Zheng Y."/>
            <person name="Lee H."/>
            <person name="Gurtowski J."/>
            <person name="Sedlazeck F.J."/>
            <person name="Harkess A."/>
            <person name="McKain M.R."/>
            <person name="Liao Z."/>
            <person name="Fang J."/>
            <person name="Liu J."/>
            <person name="Zhang X."/>
            <person name="Zhang Q."/>
            <person name="Hu W."/>
            <person name="Qin Y."/>
            <person name="Wang K."/>
            <person name="Chen L.Y."/>
            <person name="Shirley N."/>
            <person name="Lin Y.R."/>
            <person name="Liu L.Y."/>
            <person name="Hernandez A.G."/>
            <person name="Wright C.L."/>
            <person name="Bulone V."/>
            <person name="Tuskan G.A."/>
            <person name="Heath K."/>
            <person name="Zee F."/>
            <person name="Moore P.H."/>
            <person name="Sunkar R."/>
            <person name="Leebens-Mack J.H."/>
            <person name="Mockler T."/>
            <person name="Bennetzen J.L."/>
            <person name="Freeling M."/>
            <person name="Sankoff D."/>
            <person name="Paterson A.H."/>
            <person name="Zhu X."/>
            <person name="Yang X."/>
            <person name="Smith J.A."/>
            <person name="Cushman J.C."/>
            <person name="Paull R.E."/>
            <person name="Yu Q."/>
        </authorList>
    </citation>
    <scope>NUCLEOTIDE SEQUENCE [LARGE SCALE GENOMIC DNA]</scope>
    <source>
        <strain evidence="12">cv. F153</strain>
    </source>
</reference>
<comment type="subcellular location">
    <subcellularLocation>
        <location evidence="8 9">Nucleus</location>
    </subcellularLocation>
</comment>
<dbReference type="PROSITE" id="PS01361">
    <property type="entry name" value="ZF_DOF_1"/>
    <property type="match status" value="1"/>
</dbReference>
<dbReference type="PANTHER" id="PTHR31992:SF141">
    <property type="entry name" value="DOF ZINC FINGER PROTEIN DOF1.4"/>
    <property type="match status" value="1"/>
</dbReference>
<evidence type="ECO:0000256" key="5">
    <source>
        <dbReference type="ARBA" id="ARBA00023125"/>
    </source>
</evidence>
<evidence type="ECO:0000313" key="13">
    <source>
        <dbReference type="RefSeq" id="XP_020092865.1"/>
    </source>
</evidence>
<protein>
    <recommendedName>
        <fullName evidence="9">Dof zinc finger protein</fullName>
    </recommendedName>
</protein>
<comment type="function">
    <text evidence="9">Transcription factor that binds specifically to a 5'-AA[AG]G-3' consensus core sequence.</text>
</comment>